<proteinExistence type="predicted"/>
<sequence length="118" mass="13119">MIYRIAYLSLIHEIPPMLYVNSDETGLQLMPAGNERTYAVRGVQEISIQNQGDKRQVTVMLSSSAGAQSHWSTIAIASLKDFVTLVLFPWLVQTCKAHGLCPKTQKMILVKSIAIQCI</sequence>
<dbReference type="AlphaFoldDB" id="A0ABD3HXY9"/>
<accession>A0ABD3HXY9</accession>
<comment type="caution">
    <text evidence="1">The sequence shown here is derived from an EMBL/GenBank/DDBJ whole genome shotgun (WGS) entry which is preliminary data.</text>
</comment>
<protein>
    <recommendedName>
        <fullName evidence="3">DDE-1 domain-containing protein</fullName>
    </recommendedName>
</protein>
<dbReference type="EMBL" id="JBJQOH010000003">
    <property type="protein sequence ID" value="KAL3695174.1"/>
    <property type="molecule type" value="Genomic_DNA"/>
</dbReference>
<keyword evidence="2" id="KW-1185">Reference proteome</keyword>
<name>A0ABD3HXY9_9MARC</name>
<evidence type="ECO:0000313" key="2">
    <source>
        <dbReference type="Proteomes" id="UP001633002"/>
    </source>
</evidence>
<reference evidence="1 2" key="1">
    <citation type="submission" date="2024-09" db="EMBL/GenBank/DDBJ databases">
        <title>Chromosome-scale assembly of Riccia sorocarpa.</title>
        <authorList>
            <person name="Paukszto L."/>
        </authorList>
    </citation>
    <scope>NUCLEOTIDE SEQUENCE [LARGE SCALE GENOMIC DNA]</scope>
    <source>
        <strain evidence="1">LP-2024</strain>
        <tissue evidence="1">Aerial parts of the thallus</tissue>
    </source>
</reference>
<gene>
    <name evidence="1" type="ORF">R1sor_008825</name>
</gene>
<evidence type="ECO:0008006" key="3">
    <source>
        <dbReference type="Google" id="ProtNLM"/>
    </source>
</evidence>
<evidence type="ECO:0000313" key="1">
    <source>
        <dbReference type="EMBL" id="KAL3695174.1"/>
    </source>
</evidence>
<organism evidence="1 2">
    <name type="scientific">Riccia sorocarpa</name>
    <dbReference type="NCBI Taxonomy" id="122646"/>
    <lineage>
        <taxon>Eukaryota</taxon>
        <taxon>Viridiplantae</taxon>
        <taxon>Streptophyta</taxon>
        <taxon>Embryophyta</taxon>
        <taxon>Marchantiophyta</taxon>
        <taxon>Marchantiopsida</taxon>
        <taxon>Marchantiidae</taxon>
        <taxon>Marchantiales</taxon>
        <taxon>Ricciaceae</taxon>
        <taxon>Riccia</taxon>
    </lineage>
</organism>
<dbReference type="Proteomes" id="UP001633002">
    <property type="component" value="Unassembled WGS sequence"/>
</dbReference>